<protein>
    <recommendedName>
        <fullName evidence="4">Sap-like sulfolipid-1-addressing protein</fullName>
    </recommendedName>
</protein>
<feature type="transmembrane region" description="Helical" evidence="1">
    <location>
        <begin position="197"/>
        <end position="219"/>
    </location>
</feature>
<dbReference type="EMBL" id="JAAGWK010000008">
    <property type="protein sequence ID" value="NEL53180.1"/>
    <property type="molecule type" value="Genomic_DNA"/>
</dbReference>
<dbReference type="Proteomes" id="UP000470470">
    <property type="component" value="Unassembled WGS sequence"/>
</dbReference>
<evidence type="ECO:0000256" key="1">
    <source>
        <dbReference type="SAM" id="Phobius"/>
    </source>
</evidence>
<feature type="transmembrane region" description="Helical" evidence="1">
    <location>
        <begin position="41"/>
        <end position="63"/>
    </location>
</feature>
<dbReference type="Pfam" id="PF11139">
    <property type="entry name" value="SfLAP"/>
    <property type="match status" value="1"/>
</dbReference>
<evidence type="ECO:0000313" key="2">
    <source>
        <dbReference type="EMBL" id="NEL53180.1"/>
    </source>
</evidence>
<dbReference type="AlphaFoldDB" id="A0A7K3WBJ9"/>
<evidence type="ECO:0000313" key="3">
    <source>
        <dbReference type="Proteomes" id="UP000470470"/>
    </source>
</evidence>
<gene>
    <name evidence="2" type="ORF">G1H19_04020</name>
</gene>
<organism evidence="2 3">
    <name type="scientific">Goekera deserti</name>
    <dbReference type="NCBI Taxonomy" id="2497753"/>
    <lineage>
        <taxon>Bacteria</taxon>
        <taxon>Bacillati</taxon>
        <taxon>Actinomycetota</taxon>
        <taxon>Actinomycetes</taxon>
        <taxon>Geodermatophilales</taxon>
        <taxon>Geodermatophilaceae</taxon>
        <taxon>Goekera</taxon>
    </lineage>
</organism>
<feature type="transmembrane region" description="Helical" evidence="1">
    <location>
        <begin position="75"/>
        <end position="98"/>
    </location>
</feature>
<sequence length="221" mass="22821">MSAGLLLAIAGLAALDSLNPATTGAVVLVLLLPVRRPVASALSFVAGAYLTVLLLGVVVFLAADAAAESVTGGLVWVRRVAFGLAALILLVTAVRRLWPRHRAAVTLPSWFSPLTAVPLGALVTGVDLPNAFPYFIAIERLVSAGVEPLPGLAVLAGYALVYCLPCLVLLAVGRFYGDRVRRRLQPLYDRVGGAKDLPRSIPAALGLTALAGVLAAVAVTS</sequence>
<proteinExistence type="predicted"/>
<comment type="caution">
    <text evidence="2">The sequence shown here is derived from an EMBL/GenBank/DDBJ whole genome shotgun (WGS) entry which is preliminary data.</text>
</comment>
<reference evidence="2 3" key="1">
    <citation type="submission" date="2020-02" db="EMBL/GenBank/DDBJ databases">
        <title>The whole genome sequence of CPCC 205119.</title>
        <authorList>
            <person name="Jiang Z."/>
        </authorList>
    </citation>
    <scope>NUCLEOTIDE SEQUENCE [LARGE SCALE GENOMIC DNA]</scope>
    <source>
        <strain evidence="2 3">CPCC 205119</strain>
    </source>
</reference>
<evidence type="ECO:0008006" key="4">
    <source>
        <dbReference type="Google" id="ProtNLM"/>
    </source>
</evidence>
<dbReference type="InterPro" id="IPR021315">
    <property type="entry name" value="Gap/Sap"/>
</dbReference>
<keyword evidence="1" id="KW-0812">Transmembrane</keyword>
<feature type="transmembrane region" description="Helical" evidence="1">
    <location>
        <begin position="155"/>
        <end position="176"/>
    </location>
</feature>
<keyword evidence="1" id="KW-0472">Membrane</keyword>
<name>A0A7K3WBJ9_9ACTN</name>
<accession>A0A7K3WBJ9</accession>
<dbReference type="RefSeq" id="WP_162393289.1">
    <property type="nucleotide sequence ID" value="NZ_JAABOZ010000007.1"/>
</dbReference>
<keyword evidence="1" id="KW-1133">Transmembrane helix</keyword>
<keyword evidence="3" id="KW-1185">Reference proteome</keyword>